<dbReference type="InterPro" id="IPR012677">
    <property type="entry name" value="Nucleotide-bd_a/b_plait_sf"/>
</dbReference>
<dbReference type="AlphaFoldDB" id="A0A182PRM3"/>
<evidence type="ECO:0000313" key="2">
    <source>
        <dbReference type="EnsemblMetazoa" id="AEPI009607-PA"/>
    </source>
</evidence>
<evidence type="ECO:0000259" key="1">
    <source>
        <dbReference type="SMART" id="SM00333"/>
    </source>
</evidence>
<dbReference type="SMART" id="SM00333">
    <property type="entry name" value="TUDOR"/>
    <property type="match status" value="1"/>
</dbReference>
<dbReference type="SUPFAM" id="SSF63748">
    <property type="entry name" value="Tudor/PWWP/MBT"/>
    <property type="match status" value="2"/>
</dbReference>
<protein>
    <recommendedName>
        <fullName evidence="1">Tudor domain-containing protein</fullName>
    </recommendedName>
</protein>
<dbReference type="GO" id="GO:0003676">
    <property type="term" value="F:nucleic acid binding"/>
    <property type="evidence" value="ECO:0007669"/>
    <property type="project" value="InterPro"/>
</dbReference>
<dbReference type="SUPFAM" id="SSF54928">
    <property type="entry name" value="RNA-binding domain, RBD"/>
    <property type="match status" value="1"/>
</dbReference>
<accession>A0A182PRM3</accession>
<dbReference type="SUPFAM" id="SSF144232">
    <property type="entry name" value="HIT/MYND zinc finger-like"/>
    <property type="match status" value="1"/>
</dbReference>
<dbReference type="Gene3D" id="3.30.70.330">
    <property type="match status" value="1"/>
</dbReference>
<dbReference type="InterPro" id="IPR002999">
    <property type="entry name" value="Tudor"/>
</dbReference>
<dbReference type="EnsemblMetazoa" id="AEPI009607-RA">
    <property type="protein sequence ID" value="AEPI009607-PA"/>
    <property type="gene ID" value="AEPI009607"/>
</dbReference>
<keyword evidence="3" id="KW-1185">Reference proteome</keyword>
<dbReference type="PANTHER" id="PTHR22948">
    <property type="entry name" value="TUDOR DOMAIN CONTAINING PROTEIN"/>
    <property type="match status" value="1"/>
</dbReference>
<dbReference type="VEuPathDB" id="VectorBase:AEPI009607"/>
<dbReference type="Proteomes" id="UP000075885">
    <property type="component" value="Unassembled WGS sequence"/>
</dbReference>
<dbReference type="STRING" id="199890.A0A182PRM3"/>
<reference evidence="3" key="1">
    <citation type="submission" date="2013-03" db="EMBL/GenBank/DDBJ databases">
        <title>The Genome Sequence of Anopheles epiroticus epiroticus2.</title>
        <authorList>
            <consortium name="The Broad Institute Genomics Platform"/>
            <person name="Neafsey D.E."/>
            <person name="Howell P."/>
            <person name="Walker B."/>
            <person name="Young S.K."/>
            <person name="Zeng Q."/>
            <person name="Gargeya S."/>
            <person name="Fitzgerald M."/>
            <person name="Haas B."/>
            <person name="Abouelleil A."/>
            <person name="Allen A.W."/>
            <person name="Alvarado L."/>
            <person name="Arachchi H.M."/>
            <person name="Berlin A.M."/>
            <person name="Chapman S.B."/>
            <person name="Gainer-Dewar J."/>
            <person name="Goldberg J."/>
            <person name="Griggs A."/>
            <person name="Gujja S."/>
            <person name="Hansen M."/>
            <person name="Howarth C."/>
            <person name="Imamovic A."/>
            <person name="Ireland A."/>
            <person name="Larimer J."/>
            <person name="McCowan C."/>
            <person name="Murphy C."/>
            <person name="Pearson M."/>
            <person name="Poon T.W."/>
            <person name="Priest M."/>
            <person name="Roberts A."/>
            <person name="Saif S."/>
            <person name="Shea T."/>
            <person name="Sisk P."/>
            <person name="Sykes S."/>
            <person name="Wortman J."/>
            <person name="Nusbaum C."/>
            <person name="Birren B."/>
        </authorList>
    </citation>
    <scope>NUCLEOTIDE SEQUENCE [LARGE SCALE GENOMIC DNA]</scope>
    <source>
        <strain evidence="3">Epiroticus2</strain>
    </source>
</reference>
<organism evidence="2 3">
    <name type="scientific">Anopheles epiroticus</name>
    <dbReference type="NCBI Taxonomy" id="199890"/>
    <lineage>
        <taxon>Eukaryota</taxon>
        <taxon>Metazoa</taxon>
        <taxon>Ecdysozoa</taxon>
        <taxon>Arthropoda</taxon>
        <taxon>Hexapoda</taxon>
        <taxon>Insecta</taxon>
        <taxon>Pterygota</taxon>
        <taxon>Neoptera</taxon>
        <taxon>Endopterygota</taxon>
        <taxon>Diptera</taxon>
        <taxon>Nematocera</taxon>
        <taxon>Culicoidea</taxon>
        <taxon>Culicidae</taxon>
        <taxon>Anophelinae</taxon>
        <taxon>Anopheles</taxon>
    </lineage>
</organism>
<feature type="domain" description="Tudor" evidence="1">
    <location>
        <begin position="544"/>
        <end position="600"/>
    </location>
</feature>
<name>A0A182PRM3_9DIPT</name>
<evidence type="ECO:0000313" key="3">
    <source>
        <dbReference type="Proteomes" id="UP000075885"/>
    </source>
</evidence>
<sequence>MATTLAGVKPETDESWQIEHEEEKNLTRIIVRNVNELTVAGLTRLCSNYGKVVNAYKVSGGNAAIIEFSTDNEAALAIQQLNLKLGFNYNAELALPKETLPPVQTVDTASPSPDEDWEQVSVKRRFNVGFSLPLLINFPEQENLATNTHYRPKDGKARQTDPESFFRIYKVLERFEHQQPLDYDPTELKKRVDEFQKSYANEGNRFEGDNLVYRGLTEQESSLFDVTRCVVCNGYGFSYCSGCRTYYCSAQHQRQHYDEHNLMCDKRAGGDKAAKVETRVRKKVESAATPTEERNVLKRDPLPAKVKVYITAVLTPDRIYVRSADQAADTQYLATLGDFACAGLNAVPVQKSGEVTAGEIYLAMYEPLGVHGRVLVMEVGPEKSKCVFIDHGMVAFVGNSELLLVEDAELLYRKVLVYKVCLTDITDEHGEHEKAMQYLVKLRDRPLGMKYRLEANNIVDVQLQTPEGESVNEQLNKLIIIPPDIPQSDPLLGENKQIMILNRTTVLLDSRVTWMALDDLPYLENLQRMLEAYGKKVTEFRHPFVPREGEMCLVRCLNRWYRGVCYETAGDGKPAIFLCDYGSMTLVDLANIRKIPPELATKTMRTHDGTVAGLAEAKAGGLTLDSIFLDIYLPENESIRADISQRTVSVGLPGAITKETNTELNLHELSGLLKSRQVESK</sequence>
<dbReference type="PANTHER" id="PTHR22948:SF76">
    <property type="entry name" value="FI20010P1-RELATED"/>
    <property type="match status" value="1"/>
</dbReference>
<dbReference type="Gene3D" id="2.30.30.140">
    <property type="match status" value="1"/>
</dbReference>
<proteinExistence type="predicted"/>
<dbReference type="Gene3D" id="6.10.140.2220">
    <property type="match status" value="1"/>
</dbReference>
<dbReference type="InterPro" id="IPR035979">
    <property type="entry name" value="RBD_domain_sf"/>
</dbReference>
<reference evidence="2" key="2">
    <citation type="submission" date="2020-05" db="UniProtKB">
        <authorList>
            <consortium name="EnsemblMetazoa"/>
        </authorList>
    </citation>
    <scope>IDENTIFICATION</scope>
    <source>
        <strain evidence="2">Epiroticus2</strain>
    </source>
</reference>
<dbReference type="InterPro" id="IPR050621">
    <property type="entry name" value="Tudor_domain_containing"/>
</dbReference>
<dbReference type="Pfam" id="PF00567">
    <property type="entry name" value="TUDOR"/>
    <property type="match status" value="1"/>
</dbReference>